<dbReference type="PANTHER" id="PTHR21382">
    <property type="entry name" value="NADH-UBIQUINONE OXIDOREDUCTASE SUBUNIT"/>
    <property type="match status" value="1"/>
</dbReference>
<name>A0A8H5M9I5_9AGAR</name>
<keyword evidence="3" id="KW-0999">Mitochondrion inner membrane</keyword>
<protein>
    <recommendedName>
        <fullName evidence="9">NADH dehydrogenase [ubiquinone] 1 alpha subcomplex subunit 11</fullName>
    </recommendedName>
</protein>
<comment type="caution">
    <text evidence="7">The sequence shown here is derived from an EMBL/GenBank/DDBJ whole genome shotgun (WGS) entry which is preliminary data.</text>
</comment>
<dbReference type="OrthoDB" id="1913277at2759"/>
<keyword evidence="4" id="KW-1133">Transmembrane helix</keyword>
<dbReference type="InterPro" id="IPR039205">
    <property type="entry name" value="NDUFA11"/>
</dbReference>
<evidence type="ECO:0000313" key="7">
    <source>
        <dbReference type="EMBL" id="KAF5385491.1"/>
    </source>
</evidence>
<dbReference type="EMBL" id="JAACJN010000040">
    <property type="protein sequence ID" value="KAF5385491.1"/>
    <property type="molecule type" value="Genomic_DNA"/>
</dbReference>
<gene>
    <name evidence="7" type="ORF">D9757_005333</name>
</gene>
<evidence type="ECO:0000256" key="3">
    <source>
        <dbReference type="ARBA" id="ARBA00022792"/>
    </source>
</evidence>
<keyword evidence="2" id="KW-0812">Transmembrane</keyword>
<dbReference type="PANTHER" id="PTHR21382:SF1">
    <property type="entry name" value="NADH DEHYDROGENASE [UBIQUINONE] 1 ALPHA SUBCOMPLEX SUBUNIT 11"/>
    <property type="match status" value="1"/>
</dbReference>
<keyword evidence="5" id="KW-0496">Mitochondrion</keyword>
<dbReference type="Proteomes" id="UP000518752">
    <property type="component" value="Unassembled WGS sequence"/>
</dbReference>
<evidence type="ECO:0000256" key="1">
    <source>
        <dbReference type="ARBA" id="ARBA00004448"/>
    </source>
</evidence>
<dbReference type="GO" id="GO:0045271">
    <property type="term" value="C:respiratory chain complex I"/>
    <property type="evidence" value="ECO:0007669"/>
    <property type="project" value="InterPro"/>
</dbReference>
<keyword evidence="6" id="KW-0472">Membrane</keyword>
<reference evidence="7 8" key="1">
    <citation type="journal article" date="2020" name="ISME J.">
        <title>Uncovering the hidden diversity of litter-decomposition mechanisms in mushroom-forming fungi.</title>
        <authorList>
            <person name="Floudas D."/>
            <person name="Bentzer J."/>
            <person name="Ahren D."/>
            <person name="Johansson T."/>
            <person name="Persson P."/>
            <person name="Tunlid A."/>
        </authorList>
    </citation>
    <scope>NUCLEOTIDE SEQUENCE [LARGE SCALE GENOMIC DNA]</scope>
    <source>
        <strain evidence="7 8">CBS 406.79</strain>
    </source>
</reference>
<accession>A0A8H5M9I5</accession>
<evidence type="ECO:0000256" key="4">
    <source>
        <dbReference type="ARBA" id="ARBA00022989"/>
    </source>
</evidence>
<proteinExistence type="predicted"/>
<keyword evidence="8" id="KW-1185">Reference proteome</keyword>
<sequence>MADGYEPKSALQNASRLGLQAGALGLVYSTLQNALGHHSSGAAGVLTRTGGTITFFAAMGAVFAFTEATVANQRQKSDAYNGAAGACAAGFLSGIRARSLPLALGGCAFLGTTIGIFGQAGAFTGTDKVLSDEQRSKFFKKSLDLSPSSQS</sequence>
<dbReference type="GO" id="GO:0006120">
    <property type="term" value="P:mitochondrial electron transport, NADH to ubiquinone"/>
    <property type="evidence" value="ECO:0007669"/>
    <property type="project" value="InterPro"/>
</dbReference>
<evidence type="ECO:0000256" key="5">
    <source>
        <dbReference type="ARBA" id="ARBA00023128"/>
    </source>
</evidence>
<dbReference type="AlphaFoldDB" id="A0A8H5M9I5"/>
<evidence type="ECO:0000256" key="6">
    <source>
        <dbReference type="ARBA" id="ARBA00023136"/>
    </source>
</evidence>
<dbReference type="GO" id="GO:0005743">
    <property type="term" value="C:mitochondrial inner membrane"/>
    <property type="evidence" value="ECO:0007669"/>
    <property type="project" value="UniProtKB-SubCell"/>
</dbReference>
<organism evidence="7 8">
    <name type="scientific">Collybiopsis confluens</name>
    <dbReference type="NCBI Taxonomy" id="2823264"/>
    <lineage>
        <taxon>Eukaryota</taxon>
        <taxon>Fungi</taxon>
        <taxon>Dikarya</taxon>
        <taxon>Basidiomycota</taxon>
        <taxon>Agaricomycotina</taxon>
        <taxon>Agaricomycetes</taxon>
        <taxon>Agaricomycetidae</taxon>
        <taxon>Agaricales</taxon>
        <taxon>Marasmiineae</taxon>
        <taxon>Omphalotaceae</taxon>
        <taxon>Collybiopsis</taxon>
    </lineage>
</organism>
<comment type="subcellular location">
    <subcellularLocation>
        <location evidence="1">Mitochondrion inner membrane</location>
        <topology evidence="1">Multi-pass membrane protein</topology>
    </subcellularLocation>
</comment>
<evidence type="ECO:0000256" key="2">
    <source>
        <dbReference type="ARBA" id="ARBA00022692"/>
    </source>
</evidence>
<evidence type="ECO:0000313" key="8">
    <source>
        <dbReference type="Proteomes" id="UP000518752"/>
    </source>
</evidence>
<evidence type="ECO:0008006" key="9">
    <source>
        <dbReference type="Google" id="ProtNLM"/>
    </source>
</evidence>